<dbReference type="NCBIfam" id="NF001810">
    <property type="entry name" value="PRK00529.1"/>
    <property type="match status" value="1"/>
</dbReference>
<dbReference type="InterPro" id="IPR013185">
    <property type="entry name" value="Transl_elong_KOW-like"/>
</dbReference>
<dbReference type="CDD" id="cd04470">
    <property type="entry name" value="S1_EF-P_repeat_1"/>
    <property type="match status" value="1"/>
</dbReference>
<evidence type="ECO:0000256" key="1">
    <source>
        <dbReference type="ARBA" id="ARBA00009479"/>
    </source>
</evidence>
<feature type="domain" description="Translation elongation factor P/YeiP central" evidence="4">
    <location>
        <begin position="87"/>
        <end position="142"/>
    </location>
</feature>
<dbReference type="Gene3D" id="2.30.30.30">
    <property type="match status" value="1"/>
</dbReference>
<reference evidence="5 6" key="1">
    <citation type="journal article" date="2011" name="ISME J.">
        <title>The endosymbionts of the deep-sea tubeworms Riftia pachyptila and Tevnia jerichonana share an identical physiology as revealed by proteogenomic analyses.</title>
        <authorList>
            <person name="Gardebrecht A."/>
            <person name="Markert S."/>
            <person name="Felbeck H."/>
            <person name="Thuermer A."/>
            <person name="Albrecht D."/>
            <person name="Wollherr A."/>
            <person name="Kabisch J."/>
            <person name="Lehmann R."/>
            <person name="Daniel R."/>
            <person name="Liesegang H."/>
            <person name="Hecker M."/>
            <person name="Sievert S.M."/>
            <person name="Schweder T."/>
        </authorList>
    </citation>
    <scope>NUCLEOTIDE SEQUENCE [LARGE SCALE GENOMIC DNA]</scope>
</reference>
<dbReference type="Pfam" id="PF09285">
    <property type="entry name" value="Elong-fact-P_C"/>
    <property type="match status" value="1"/>
</dbReference>
<dbReference type="SUPFAM" id="SSF50249">
    <property type="entry name" value="Nucleic acid-binding proteins"/>
    <property type="match status" value="2"/>
</dbReference>
<dbReference type="InterPro" id="IPR008991">
    <property type="entry name" value="Translation_prot_SH3-like_sf"/>
</dbReference>
<sequence length="206" mass="22678">MVADRCYNRRPNWLTGEARAQGKRIKKGAIVEINGAPHAVRQVEAKSPSSRGASTLYKIRFTNLQTGQKLDESLRGDNFFKEADCIRKPVQFSYKDGETFIFMDLEDYSQHGLNPEELEGQAGYLYEGLEDITALLVDGKLLGIELPQSVTLEIVDTAPGIKGATATGRTKPATLSTGLEVQVPEYLEPGERIKVNTTAGKFISRA</sequence>
<keyword evidence="5" id="KW-0648">Protein biosynthesis</keyword>
<dbReference type="SMART" id="SM00841">
    <property type="entry name" value="Elong-fact-P_C"/>
    <property type="match status" value="1"/>
</dbReference>
<proteinExistence type="inferred from homology"/>
<protein>
    <recommendedName>
        <fullName evidence="2">Elongation factor P-like protein</fullName>
    </recommendedName>
</protein>
<comment type="caution">
    <text evidence="5">The sequence shown here is derived from an EMBL/GenBank/DDBJ whole genome shotgun (WGS) entry which is preliminary data.</text>
</comment>
<keyword evidence="5" id="KW-0251">Elongation factor</keyword>
<evidence type="ECO:0000313" key="5">
    <source>
        <dbReference type="EMBL" id="EGW54916.1"/>
    </source>
</evidence>
<dbReference type="PROSITE" id="PS01275">
    <property type="entry name" value="EFP"/>
    <property type="match status" value="1"/>
</dbReference>
<dbReference type="PANTHER" id="PTHR30053">
    <property type="entry name" value="ELONGATION FACTOR P"/>
    <property type="match status" value="1"/>
</dbReference>
<dbReference type="InterPro" id="IPR012340">
    <property type="entry name" value="NA-bd_OB-fold"/>
</dbReference>
<dbReference type="Pfam" id="PF08207">
    <property type="entry name" value="EFP_N"/>
    <property type="match status" value="1"/>
</dbReference>
<name>G2FEE6_9GAMM</name>
<dbReference type="eggNOG" id="COG0231">
    <property type="taxonomic scope" value="Bacteria"/>
</dbReference>
<dbReference type="GO" id="GO:0005829">
    <property type="term" value="C:cytosol"/>
    <property type="evidence" value="ECO:0007669"/>
    <property type="project" value="UniProtKB-ARBA"/>
</dbReference>
<dbReference type="FunFam" id="2.40.50.140:FF:000004">
    <property type="entry name" value="Elongation factor P"/>
    <property type="match status" value="1"/>
</dbReference>
<evidence type="ECO:0000313" key="6">
    <source>
        <dbReference type="Proteomes" id="UP000005167"/>
    </source>
</evidence>
<dbReference type="InterPro" id="IPR014722">
    <property type="entry name" value="Rib_uL2_dom2"/>
</dbReference>
<dbReference type="SMART" id="SM01185">
    <property type="entry name" value="EFP"/>
    <property type="match status" value="1"/>
</dbReference>
<dbReference type="HAMAP" id="MF_00646">
    <property type="entry name" value="EFP"/>
    <property type="match status" value="1"/>
</dbReference>
<dbReference type="InterPro" id="IPR011897">
    <property type="entry name" value="Transl_elong_p-like_YeiP"/>
</dbReference>
<dbReference type="PATRIC" id="fig|1049564.3.peg.1280"/>
<dbReference type="NCBIfam" id="NF003392">
    <property type="entry name" value="PRK04542.1"/>
    <property type="match status" value="1"/>
</dbReference>
<comment type="similarity">
    <text evidence="1 2">Belongs to the elongation factor P family.</text>
</comment>
<evidence type="ECO:0000259" key="4">
    <source>
        <dbReference type="SMART" id="SM01185"/>
    </source>
</evidence>
<dbReference type="Pfam" id="PF01132">
    <property type="entry name" value="EFP"/>
    <property type="match status" value="1"/>
</dbReference>
<dbReference type="AlphaFoldDB" id="G2FEE6"/>
<dbReference type="SUPFAM" id="SSF50104">
    <property type="entry name" value="Translation proteins SH3-like domain"/>
    <property type="match status" value="1"/>
</dbReference>
<dbReference type="GO" id="GO:0043043">
    <property type="term" value="P:peptide biosynthetic process"/>
    <property type="evidence" value="ECO:0007669"/>
    <property type="project" value="InterPro"/>
</dbReference>
<feature type="domain" description="Elongation factor P C-terminal" evidence="3">
    <location>
        <begin position="150"/>
        <end position="205"/>
    </location>
</feature>
<dbReference type="InterPro" id="IPR020599">
    <property type="entry name" value="Transl_elong_fac_P/YeiP"/>
</dbReference>
<evidence type="ECO:0000259" key="3">
    <source>
        <dbReference type="SMART" id="SM00841"/>
    </source>
</evidence>
<evidence type="ECO:0000256" key="2">
    <source>
        <dbReference type="HAMAP-Rule" id="MF_00646"/>
    </source>
</evidence>
<dbReference type="InterPro" id="IPR015365">
    <property type="entry name" value="Elong-fact-P_C"/>
</dbReference>
<dbReference type="CDD" id="cd05794">
    <property type="entry name" value="S1_EF-P_repeat_2"/>
    <property type="match status" value="1"/>
</dbReference>
<dbReference type="Gene3D" id="2.40.50.140">
    <property type="entry name" value="Nucleic acid-binding proteins"/>
    <property type="match status" value="2"/>
</dbReference>
<dbReference type="InterPro" id="IPR001059">
    <property type="entry name" value="Transl_elong_P/YeiP_cen"/>
</dbReference>
<gene>
    <name evidence="5" type="ORF">TevJSym_ah00960</name>
</gene>
<dbReference type="PIRSF" id="PIRSF005901">
    <property type="entry name" value="EF-P"/>
    <property type="match status" value="1"/>
</dbReference>
<organism evidence="5 6">
    <name type="scientific">endosymbiont of Tevnia jerichonana</name>
    <name type="common">vent Tica</name>
    <dbReference type="NCBI Taxonomy" id="1049564"/>
    <lineage>
        <taxon>Bacteria</taxon>
        <taxon>Pseudomonadati</taxon>
        <taxon>Pseudomonadota</taxon>
        <taxon>Gammaproteobacteria</taxon>
        <taxon>sulfur-oxidizing symbionts</taxon>
    </lineage>
</organism>
<dbReference type="GO" id="GO:0003746">
    <property type="term" value="F:translation elongation factor activity"/>
    <property type="evidence" value="ECO:0007669"/>
    <property type="project" value="UniProtKB-UniRule"/>
</dbReference>
<dbReference type="InterPro" id="IPR013852">
    <property type="entry name" value="Transl_elong_P/YeiP_CS"/>
</dbReference>
<keyword evidence="6" id="KW-1185">Reference proteome</keyword>
<dbReference type="EMBL" id="AFZB01000008">
    <property type="protein sequence ID" value="EGW54916.1"/>
    <property type="molecule type" value="Genomic_DNA"/>
</dbReference>
<dbReference type="Proteomes" id="UP000005167">
    <property type="component" value="Unassembled WGS sequence"/>
</dbReference>
<dbReference type="PANTHER" id="PTHR30053:SF14">
    <property type="entry name" value="TRANSLATION ELONGATION FACTOR KOW-LIKE DOMAIN-CONTAINING PROTEIN"/>
    <property type="match status" value="1"/>
</dbReference>
<accession>G2FEE6</accession>